<keyword evidence="2" id="KW-0819">tRNA processing</keyword>
<keyword evidence="8" id="KW-1185">Reference proteome</keyword>
<dbReference type="InterPro" id="IPR023572">
    <property type="entry name" value="Archease_dom"/>
</dbReference>
<comment type="similarity">
    <text evidence="1">Belongs to the archease family.</text>
</comment>
<dbReference type="SUPFAM" id="SSF69819">
    <property type="entry name" value="MTH1598-like"/>
    <property type="match status" value="1"/>
</dbReference>
<evidence type="ECO:0000256" key="2">
    <source>
        <dbReference type="ARBA" id="ARBA00022694"/>
    </source>
</evidence>
<dbReference type="PANTHER" id="PTHR12682">
    <property type="entry name" value="ARCHEASE"/>
    <property type="match status" value="1"/>
</dbReference>
<reference evidence="7" key="1">
    <citation type="submission" date="2021-01" db="EMBL/GenBank/DDBJ databases">
        <authorList>
            <person name="Eckstrom K.M.E."/>
        </authorList>
    </citation>
    <scope>NUCLEOTIDE SEQUENCE</scope>
    <source>
        <strain evidence="7">UVCC 0001</strain>
    </source>
</reference>
<dbReference type="Gene3D" id="3.55.10.10">
    <property type="entry name" value="Archease domain"/>
    <property type="match status" value="1"/>
</dbReference>
<evidence type="ECO:0000259" key="6">
    <source>
        <dbReference type="Pfam" id="PF01951"/>
    </source>
</evidence>
<feature type="domain" description="Archease" evidence="6">
    <location>
        <begin position="1"/>
        <end position="138"/>
    </location>
</feature>
<proteinExistence type="inferred from homology"/>
<dbReference type="Proteomes" id="UP001255856">
    <property type="component" value="Unassembled WGS sequence"/>
</dbReference>
<evidence type="ECO:0000256" key="3">
    <source>
        <dbReference type="ARBA" id="ARBA00022723"/>
    </source>
</evidence>
<protein>
    <recommendedName>
        <fullName evidence="5">Protein archease-like</fullName>
    </recommendedName>
</protein>
<dbReference type="InterPro" id="IPR002804">
    <property type="entry name" value="Archease"/>
</dbReference>
<dbReference type="EMBL" id="JASFZW010000002">
    <property type="protein sequence ID" value="KAK2079895.1"/>
    <property type="molecule type" value="Genomic_DNA"/>
</dbReference>
<keyword evidence="3" id="KW-0479">Metal-binding</keyword>
<evidence type="ECO:0000256" key="1">
    <source>
        <dbReference type="ARBA" id="ARBA00007963"/>
    </source>
</evidence>
<gene>
    <name evidence="7" type="ORF">QBZ16_002290</name>
</gene>
<evidence type="ECO:0000313" key="8">
    <source>
        <dbReference type="Proteomes" id="UP001255856"/>
    </source>
</evidence>
<comment type="caution">
    <text evidence="7">The sequence shown here is derived from an EMBL/GenBank/DDBJ whole genome shotgun (WGS) entry which is preliminary data.</text>
</comment>
<dbReference type="Pfam" id="PF01951">
    <property type="entry name" value="Archease"/>
    <property type="match status" value="1"/>
</dbReference>
<sequence length="138" mass="15552">MDHTADIQLHAWGKTMEEALENVALAMFNYMTPLASFVVPEGEAIKRQLTMSGHDMHSLLFAYLDELLFTFNTEFLVFTELKITSFDRETFSITVAGSGATFDRQRHTVGTEVKAITYSAMAISETDERSDIFVIVDI</sequence>
<keyword evidence="4" id="KW-0106">Calcium</keyword>
<organism evidence="7 8">
    <name type="scientific">Prototheca wickerhamii</name>
    <dbReference type="NCBI Taxonomy" id="3111"/>
    <lineage>
        <taxon>Eukaryota</taxon>
        <taxon>Viridiplantae</taxon>
        <taxon>Chlorophyta</taxon>
        <taxon>core chlorophytes</taxon>
        <taxon>Trebouxiophyceae</taxon>
        <taxon>Chlorellales</taxon>
        <taxon>Chlorellaceae</taxon>
        <taxon>Prototheca</taxon>
    </lineage>
</organism>
<dbReference type="GO" id="GO:0046872">
    <property type="term" value="F:metal ion binding"/>
    <property type="evidence" value="ECO:0007669"/>
    <property type="project" value="UniProtKB-KW"/>
</dbReference>
<dbReference type="GO" id="GO:0006388">
    <property type="term" value="P:tRNA splicing, via endonucleolytic cleavage and ligation"/>
    <property type="evidence" value="ECO:0007669"/>
    <property type="project" value="TreeGrafter"/>
</dbReference>
<dbReference type="GO" id="GO:0072669">
    <property type="term" value="C:tRNA-splicing ligase complex"/>
    <property type="evidence" value="ECO:0007669"/>
    <property type="project" value="TreeGrafter"/>
</dbReference>
<dbReference type="InterPro" id="IPR036820">
    <property type="entry name" value="Archease_dom_sf"/>
</dbReference>
<dbReference type="FunFam" id="3.55.10.10:FF:000002">
    <property type="entry name" value="Archease, putative"/>
    <property type="match status" value="1"/>
</dbReference>
<name>A0AAD9IN74_PROWI</name>
<evidence type="ECO:0000256" key="5">
    <source>
        <dbReference type="ARBA" id="ARBA00071898"/>
    </source>
</evidence>
<dbReference type="PANTHER" id="PTHR12682:SF11">
    <property type="entry name" value="PROTEIN ARCHEASE"/>
    <property type="match status" value="1"/>
</dbReference>
<evidence type="ECO:0000313" key="7">
    <source>
        <dbReference type="EMBL" id="KAK2079895.1"/>
    </source>
</evidence>
<evidence type="ECO:0000256" key="4">
    <source>
        <dbReference type="ARBA" id="ARBA00022837"/>
    </source>
</evidence>
<dbReference type="AlphaFoldDB" id="A0AAD9IN74"/>
<accession>A0AAD9IN74</accession>